<reference evidence="9" key="1">
    <citation type="submission" date="2021-01" db="EMBL/GenBank/DDBJ databases">
        <title>Adiantum capillus-veneris genome.</title>
        <authorList>
            <person name="Fang Y."/>
            <person name="Liao Q."/>
        </authorList>
    </citation>
    <scope>NUCLEOTIDE SEQUENCE</scope>
    <source>
        <strain evidence="9">H3</strain>
        <tissue evidence="9">Leaf</tissue>
    </source>
</reference>
<evidence type="ECO:0000256" key="7">
    <source>
        <dbReference type="SAM" id="MobiDB-lite"/>
    </source>
</evidence>
<dbReference type="Pfam" id="PF13324">
    <property type="entry name" value="GCIP_N"/>
    <property type="match status" value="1"/>
</dbReference>
<name>A0A9D4ZA39_ADICA</name>
<dbReference type="Proteomes" id="UP000886520">
    <property type="component" value="Chromosome 18"/>
</dbReference>
<feature type="compositionally biased region" description="Acidic residues" evidence="7">
    <location>
        <begin position="209"/>
        <end position="224"/>
    </location>
</feature>
<comment type="subcellular location">
    <subcellularLocation>
        <location evidence="2">Cytoplasm</location>
    </subcellularLocation>
    <subcellularLocation>
        <location evidence="1">Nucleus</location>
    </subcellularLocation>
</comment>
<dbReference type="Gene3D" id="1.20.1420.10">
    <property type="entry name" value="Talin, central domain"/>
    <property type="match status" value="1"/>
</dbReference>
<keyword evidence="5" id="KW-0539">Nucleus</keyword>
<feature type="domain" description="HTH cro/C1-type" evidence="8">
    <location>
        <begin position="275"/>
        <end position="297"/>
    </location>
</feature>
<dbReference type="PANTHER" id="PTHR15492">
    <property type="entry name" value="CYCLIN D1-BINDING PROTEIN 1"/>
    <property type="match status" value="1"/>
</dbReference>
<protein>
    <recommendedName>
        <fullName evidence="8">HTH cro/C1-type domain-containing protein</fullName>
    </recommendedName>
</protein>
<dbReference type="InterPro" id="IPR049318">
    <property type="entry name" value="GCIP_C"/>
</dbReference>
<dbReference type="EMBL" id="JABFUD020000018">
    <property type="protein sequence ID" value="KAI5066295.1"/>
    <property type="molecule type" value="Genomic_DNA"/>
</dbReference>
<dbReference type="InterPro" id="IPR001387">
    <property type="entry name" value="Cro/C1-type_HTH"/>
</dbReference>
<dbReference type="Gene3D" id="1.20.1410.10">
    <property type="entry name" value="I/LWEQ domain"/>
    <property type="match status" value="1"/>
</dbReference>
<organism evidence="9 10">
    <name type="scientific">Adiantum capillus-veneris</name>
    <name type="common">Maidenhair fern</name>
    <dbReference type="NCBI Taxonomy" id="13818"/>
    <lineage>
        <taxon>Eukaryota</taxon>
        <taxon>Viridiplantae</taxon>
        <taxon>Streptophyta</taxon>
        <taxon>Embryophyta</taxon>
        <taxon>Tracheophyta</taxon>
        <taxon>Polypodiopsida</taxon>
        <taxon>Polypodiidae</taxon>
        <taxon>Polypodiales</taxon>
        <taxon>Pteridineae</taxon>
        <taxon>Pteridaceae</taxon>
        <taxon>Vittarioideae</taxon>
        <taxon>Adiantum</taxon>
    </lineage>
</organism>
<evidence type="ECO:0000256" key="3">
    <source>
        <dbReference type="ARBA" id="ARBA00008940"/>
    </source>
</evidence>
<dbReference type="InterPro" id="IPR026907">
    <property type="entry name" value="GCIP-like"/>
</dbReference>
<keyword evidence="4" id="KW-0963">Cytoplasm</keyword>
<evidence type="ECO:0000256" key="5">
    <source>
        <dbReference type="ARBA" id="ARBA00023242"/>
    </source>
</evidence>
<dbReference type="GO" id="GO:0005737">
    <property type="term" value="C:cytoplasm"/>
    <property type="evidence" value="ECO:0007669"/>
    <property type="project" value="UniProtKB-SubCell"/>
</dbReference>
<dbReference type="OrthoDB" id="41588at2759"/>
<accession>A0A9D4ZA39</accession>
<evidence type="ECO:0000313" key="10">
    <source>
        <dbReference type="Proteomes" id="UP000886520"/>
    </source>
</evidence>
<dbReference type="Pfam" id="PF20936">
    <property type="entry name" value="GCIP_C"/>
    <property type="match status" value="1"/>
</dbReference>
<dbReference type="InterPro" id="IPR049317">
    <property type="entry name" value="GCIP-like_N"/>
</dbReference>
<keyword evidence="6" id="KW-0131">Cell cycle</keyword>
<evidence type="ECO:0000256" key="6">
    <source>
        <dbReference type="ARBA" id="ARBA00023306"/>
    </source>
</evidence>
<gene>
    <name evidence="9" type="ORF">GOP47_0018919</name>
</gene>
<evidence type="ECO:0000259" key="8">
    <source>
        <dbReference type="PROSITE" id="PS50943"/>
    </source>
</evidence>
<comment type="caution">
    <text evidence="9">The sequence shown here is derived from an EMBL/GenBank/DDBJ whole genome shotgun (WGS) entry which is preliminary data.</text>
</comment>
<keyword evidence="10" id="KW-1185">Reference proteome</keyword>
<dbReference type="PANTHER" id="PTHR15492:SF1">
    <property type="entry name" value="CYCLIN-D1-BINDING PROTEIN 1"/>
    <property type="match status" value="1"/>
</dbReference>
<evidence type="ECO:0000313" key="9">
    <source>
        <dbReference type="EMBL" id="KAI5066295.1"/>
    </source>
</evidence>
<evidence type="ECO:0000256" key="1">
    <source>
        <dbReference type="ARBA" id="ARBA00004123"/>
    </source>
</evidence>
<comment type="similarity">
    <text evidence="3">Belongs to the CCNDBP1 family.</text>
</comment>
<dbReference type="AlphaFoldDB" id="A0A9D4ZA39"/>
<feature type="region of interest" description="Disordered" evidence="7">
    <location>
        <begin position="199"/>
        <end position="228"/>
    </location>
</feature>
<dbReference type="PROSITE" id="PS50943">
    <property type="entry name" value="HTH_CROC1"/>
    <property type="match status" value="1"/>
</dbReference>
<evidence type="ECO:0000256" key="4">
    <source>
        <dbReference type="ARBA" id="ARBA00022490"/>
    </source>
</evidence>
<dbReference type="GO" id="GO:0005634">
    <property type="term" value="C:nucleus"/>
    <property type="evidence" value="ECO:0007669"/>
    <property type="project" value="UniProtKB-SubCell"/>
</dbReference>
<proteinExistence type="inferred from homology"/>
<evidence type="ECO:0000256" key="2">
    <source>
        <dbReference type="ARBA" id="ARBA00004496"/>
    </source>
</evidence>
<sequence length="363" mass="38281">MGGSERRESSAYSRLLHDSAASIAETLTLFAEPAPAGVTKVEWKEAITAAEGVVRHATTAGVLWKGKVSKKEGMENIRSYVQALHGFLLLSHGSTAGAGPTLLSCIGRLSRQVVNSSLSLLRGAVAGFSNSVQDTDLAVLVGCVWEACEAVKKAPVSNRVAIGRSLTQVAISVKDVIREVGEFECGTLDCNSETVKEDTTELCSSDQEGVSEAEGEAEASDESTELSNRLSAEEMQVVESVKAFGSSLFSLIKQLLHIVAGTGNASKEVQMADAKATPILEKILELSKALGVAVDELGASLYPPQEIDILQGTVTEIEGLIEHLQTEVNSLIGLMPEDFLVALNACKDAAGSLNKILEAARTP</sequence>